<evidence type="ECO:0000256" key="7">
    <source>
        <dbReference type="SAM" id="Phobius"/>
    </source>
</evidence>
<dbReference type="AlphaFoldDB" id="A0A4W5KKC5"/>
<comment type="subcellular location">
    <subcellularLocation>
        <location evidence="1">Cell membrane</location>
        <topology evidence="1">Single-pass type I membrane protein</topology>
    </subcellularLocation>
</comment>
<evidence type="ECO:0000256" key="5">
    <source>
        <dbReference type="ARBA" id="ARBA00023130"/>
    </source>
</evidence>
<sequence>MSTSPAEAMTPLYDPKLCYILDGFLLLYGLLITGLLLREKVSLHTTIWVDVDTCLNGYTGTSFIRTSYCLNIFG</sequence>
<keyword evidence="4" id="KW-0391">Immunity</keyword>
<keyword evidence="5" id="KW-1064">Adaptive immunity</keyword>
<dbReference type="GeneTree" id="ENSGT01120000276968"/>
<dbReference type="Proteomes" id="UP000314982">
    <property type="component" value="Unassembled WGS sequence"/>
</dbReference>
<evidence type="ECO:0000256" key="3">
    <source>
        <dbReference type="ARBA" id="ARBA00022553"/>
    </source>
</evidence>
<keyword evidence="6" id="KW-0675">Receptor</keyword>
<reference evidence="8" key="3">
    <citation type="submission" date="2025-09" db="UniProtKB">
        <authorList>
            <consortium name="Ensembl"/>
        </authorList>
    </citation>
    <scope>IDENTIFICATION</scope>
</reference>
<dbReference type="Pfam" id="PF11628">
    <property type="entry name" value="TCR_zetazeta"/>
    <property type="match status" value="1"/>
</dbReference>
<keyword evidence="9" id="KW-1185">Reference proteome</keyword>
<evidence type="ECO:0000256" key="4">
    <source>
        <dbReference type="ARBA" id="ARBA00022859"/>
    </source>
</evidence>
<dbReference type="PANTHER" id="PTHR10035">
    <property type="entry name" value="T-CELL SURFACE GLYCOPROTEIN CD3 ZETA CHAIN"/>
    <property type="match status" value="1"/>
</dbReference>
<keyword evidence="2" id="KW-1003">Cell membrane</keyword>
<evidence type="ECO:0000313" key="9">
    <source>
        <dbReference type="Proteomes" id="UP000314982"/>
    </source>
</evidence>
<reference evidence="9" key="1">
    <citation type="submission" date="2018-06" db="EMBL/GenBank/DDBJ databases">
        <title>Genome assembly of Danube salmon.</title>
        <authorList>
            <person name="Macqueen D.J."/>
            <person name="Gundappa M.K."/>
        </authorList>
    </citation>
    <scope>NUCLEOTIDE SEQUENCE [LARGE SCALE GENOMIC DNA]</scope>
</reference>
<reference evidence="8" key="2">
    <citation type="submission" date="2025-08" db="UniProtKB">
        <authorList>
            <consortium name="Ensembl"/>
        </authorList>
    </citation>
    <scope>IDENTIFICATION</scope>
</reference>
<protein>
    <submittedName>
        <fullName evidence="8">Uncharacterized protein</fullName>
    </submittedName>
</protein>
<evidence type="ECO:0000256" key="2">
    <source>
        <dbReference type="ARBA" id="ARBA00022475"/>
    </source>
</evidence>
<dbReference type="InterPro" id="IPR021663">
    <property type="entry name" value="CD3_zeta/IgE_Fc_rcpt_gamma"/>
</dbReference>
<keyword evidence="7" id="KW-0472">Membrane</keyword>
<keyword evidence="3" id="KW-0597">Phosphoprotein</keyword>
<dbReference type="GO" id="GO:0002250">
    <property type="term" value="P:adaptive immune response"/>
    <property type="evidence" value="ECO:0007669"/>
    <property type="project" value="UniProtKB-KW"/>
</dbReference>
<feature type="transmembrane region" description="Helical" evidence="7">
    <location>
        <begin position="19"/>
        <end position="37"/>
    </location>
</feature>
<evidence type="ECO:0000313" key="8">
    <source>
        <dbReference type="Ensembl" id="ENSHHUP00000010850.1"/>
    </source>
</evidence>
<name>A0A4W5KKC5_9TELE</name>
<dbReference type="PANTHER" id="PTHR10035:SF2">
    <property type="entry name" value="T-CELL SURFACE GLYCOPROTEIN CD3 ZETA CHAIN"/>
    <property type="match status" value="1"/>
</dbReference>
<dbReference type="GO" id="GO:0098797">
    <property type="term" value="C:plasma membrane protein complex"/>
    <property type="evidence" value="ECO:0007669"/>
    <property type="project" value="UniProtKB-ARBA"/>
</dbReference>
<dbReference type="STRING" id="62062.ENSHHUP00000010850"/>
<evidence type="ECO:0000256" key="1">
    <source>
        <dbReference type="ARBA" id="ARBA00004251"/>
    </source>
</evidence>
<organism evidence="8 9">
    <name type="scientific">Hucho hucho</name>
    <name type="common">huchen</name>
    <dbReference type="NCBI Taxonomy" id="62062"/>
    <lineage>
        <taxon>Eukaryota</taxon>
        <taxon>Metazoa</taxon>
        <taxon>Chordata</taxon>
        <taxon>Craniata</taxon>
        <taxon>Vertebrata</taxon>
        <taxon>Euteleostomi</taxon>
        <taxon>Actinopterygii</taxon>
        <taxon>Neopterygii</taxon>
        <taxon>Teleostei</taxon>
        <taxon>Protacanthopterygii</taxon>
        <taxon>Salmoniformes</taxon>
        <taxon>Salmonidae</taxon>
        <taxon>Salmoninae</taxon>
        <taxon>Hucho</taxon>
    </lineage>
</organism>
<accession>A0A4W5KKC5</accession>
<keyword evidence="7" id="KW-0812">Transmembrane</keyword>
<dbReference type="InterPro" id="IPR024128">
    <property type="entry name" value="T-cell_CD3_zeta"/>
</dbReference>
<dbReference type="Ensembl" id="ENSHHUT00000011194.1">
    <property type="protein sequence ID" value="ENSHHUP00000010850.1"/>
    <property type="gene ID" value="ENSHHUG00000006644.1"/>
</dbReference>
<proteinExistence type="predicted"/>
<keyword evidence="7" id="KW-1133">Transmembrane helix</keyword>
<evidence type="ECO:0000256" key="6">
    <source>
        <dbReference type="ARBA" id="ARBA00023170"/>
    </source>
</evidence>